<reference evidence="1" key="1">
    <citation type="journal article" date="2020" name="Stud. Mycol.">
        <title>101 Dothideomycetes genomes: a test case for predicting lifestyles and emergence of pathogens.</title>
        <authorList>
            <person name="Haridas S."/>
            <person name="Albert R."/>
            <person name="Binder M."/>
            <person name="Bloem J."/>
            <person name="Labutti K."/>
            <person name="Salamov A."/>
            <person name="Andreopoulos B."/>
            <person name="Baker S."/>
            <person name="Barry K."/>
            <person name="Bills G."/>
            <person name="Bluhm B."/>
            <person name="Cannon C."/>
            <person name="Castanera R."/>
            <person name="Culley D."/>
            <person name="Daum C."/>
            <person name="Ezra D."/>
            <person name="Gonzalez J."/>
            <person name="Henrissat B."/>
            <person name="Kuo A."/>
            <person name="Liang C."/>
            <person name="Lipzen A."/>
            <person name="Lutzoni F."/>
            <person name="Magnuson J."/>
            <person name="Mondo S."/>
            <person name="Nolan M."/>
            <person name="Ohm R."/>
            <person name="Pangilinan J."/>
            <person name="Park H.-J."/>
            <person name="Ramirez L."/>
            <person name="Alfaro M."/>
            <person name="Sun H."/>
            <person name="Tritt A."/>
            <person name="Yoshinaga Y."/>
            <person name="Zwiers L.-H."/>
            <person name="Turgeon B."/>
            <person name="Goodwin S."/>
            <person name="Spatafora J."/>
            <person name="Crous P."/>
            <person name="Grigoriev I."/>
        </authorList>
    </citation>
    <scope>NUCLEOTIDE SEQUENCE</scope>
    <source>
        <strain evidence="1">CBS 473.64</strain>
    </source>
</reference>
<keyword evidence="2" id="KW-1185">Reference proteome</keyword>
<protein>
    <submittedName>
        <fullName evidence="1">Uncharacterized protein</fullName>
    </submittedName>
</protein>
<dbReference type="AlphaFoldDB" id="A0A6A6RNX5"/>
<dbReference type="EMBL" id="MU006799">
    <property type="protein sequence ID" value="KAF2636301.1"/>
    <property type="molecule type" value="Genomic_DNA"/>
</dbReference>
<evidence type="ECO:0000313" key="2">
    <source>
        <dbReference type="Proteomes" id="UP000799753"/>
    </source>
</evidence>
<name>A0A6A6RNX5_9PLEO</name>
<gene>
    <name evidence="1" type="ORF">P280DRAFT_155062</name>
</gene>
<proteinExistence type="predicted"/>
<dbReference type="Proteomes" id="UP000799753">
    <property type="component" value="Unassembled WGS sequence"/>
</dbReference>
<accession>A0A6A6RNX5</accession>
<sequence length="208" mass="22835">MRSPVSSPCSRFVYTLSVQYPQISTPLVAILPVVRGVRRASPDTRMLLHHCCTLMLAILTPEVTPALDYGESTTARKLQWFLHIDNAGPCVNYDMLSKSIAFRSRRMTLPWAVAVSALEGPETDCTGCDLTNQLLPRMHPTSLGHTLSGSALSVFLSFSSSLTQIIRFLDLLTVSPTSSLLHSHSPATLPTRPVAYCCTTLEMPPRSF</sequence>
<organism evidence="1 2">
    <name type="scientific">Massarina eburnea CBS 473.64</name>
    <dbReference type="NCBI Taxonomy" id="1395130"/>
    <lineage>
        <taxon>Eukaryota</taxon>
        <taxon>Fungi</taxon>
        <taxon>Dikarya</taxon>
        <taxon>Ascomycota</taxon>
        <taxon>Pezizomycotina</taxon>
        <taxon>Dothideomycetes</taxon>
        <taxon>Pleosporomycetidae</taxon>
        <taxon>Pleosporales</taxon>
        <taxon>Massarineae</taxon>
        <taxon>Massarinaceae</taxon>
        <taxon>Massarina</taxon>
    </lineage>
</organism>
<evidence type="ECO:0000313" key="1">
    <source>
        <dbReference type="EMBL" id="KAF2636301.1"/>
    </source>
</evidence>